<organism evidence="1">
    <name type="scientific">Rhizophora mucronata</name>
    <name type="common">Asiatic mangrove</name>
    <dbReference type="NCBI Taxonomy" id="61149"/>
    <lineage>
        <taxon>Eukaryota</taxon>
        <taxon>Viridiplantae</taxon>
        <taxon>Streptophyta</taxon>
        <taxon>Embryophyta</taxon>
        <taxon>Tracheophyta</taxon>
        <taxon>Spermatophyta</taxon>
        <taxon>Magnoliopsida</taxon>
        <taxon>eudicotyledons</taxon>
        <taxon>Gunneridae</taxon>
        <taxon>Pentapetalae</taxon>
        <taxon>rosids</taxon>
        <taxon>fabids</taxon>
        <taxon>Malpighiales</taxon>
        <taxon>Rhizophoraceae</taxon>
        <taxon>Rhizophora</taxon>
    </lineage>
</organism>
<reference evidence="1" key="1">
    <citation type="submission" date="2018-02" db="EMBL/GenBank/DDBJ databases">
        <title>Rhizophora mucronata_Transcriptome.</title>
        <authorList>
            <person name="Meera S.P."/>
            <person name="Sreeshan A."/>
            <person name="Augustine A."/>
        </authorList>
    </citation>
    <scope>NUCLEOTIDE SEQUENCE</scope>
    <source>
        <tissue evidence="1">Leaf</tissue>
    </source>
</reference>
<sequence>MDTAIRRCKPKRHKQKQSQILVLVVLPK</sequence>
<dbReference type="EMBL" id="GGEC01047021">
    <property type="protein sequence ID" value="MBX27505.1"/>
    <property type="molecule type" value="Transcribed_RNA"/>
</dbReference>
<proteinExistence type="predicted"/>
<dbReference type="AlphaFoldDB" id="A0A2P2MB85"/>
<protein>
    <submittedName>
        <fullName evidence="1">Uncharacterized protein</fullName>
    </submittedName>
</protein>
<name>A0A2P2MB85_RHIMU</name>
<evidence type="ECO:0000313" key="1">
    <source>
        <dbReference type="EMBL" id="MBX27505.1"/>
    </source>
</evidence>
<accession>A0A2P2MB85</accession>